<dbReference type="STRING" id="1465490.SAMN05444277_101584"/>
<proteinExistence type="predicted"/>
<protein>
    <submittedName>
        <fullName evidence="2">Dehydrogenase (Flavoprotein)</fullName>
    </submittedName>
</protein>
<evidence type="ECO:0000259" key="1">
    <source>
        <dbReference type="Pfam" id="PF01494"/>
    </source>
</evidence>
<dbReference type="GO" id="GO:0071949">
    <property type="term" value="F:FAD binding"/>
    <property type="evidence" value="ECO:0007669"/>
    <property type="project" value="InterPro"/>
</dbReference>
<dbReference type="SUPFAM" id="SSF51905">
    <property type="entry name" value="FAD/NAD(P)-binding domain"/>
    <property type="match status" value="1"/>
</dbReference>
<name>A0A1I5S4P6_9BACT</name>
<evidence type="ECO:0000313" key="2">
    <source>
        <dbReference type="EMBL" id="SFP65763.1"/>
    </source>
</evidence>
<organism evidence="2 3">
    <name type="scientific">Parafilimonas terrae</name>
    <dbReference type="NCBI Taxonomy" id="1465490"/>
    <lineage>
        <taxon>Bacteria</taxon>
        <taxon>Pseudomonadati</taxon>
        <taxon>Bacteroidota</taxon>
        <taxon>Chitinophagia</taxon>
        <taxon>Chitinophagales</taxon>
        <taxon>Chitinophagaceae</taxon>
        <taxon>Parafilimonas</taxon>
    </lineage>
</organism>
<dbReference type="InterPro" id="IPR036188">
    <property type="entry name" value="FAD/NAD-bd_sf"/>
</dbReference>
<reference evidence="2 3" key="1">
    <citation type="submission" date="2016-10" db="EMBL/GenBank/DDBJ databases">
        <authorList>
            <person name="de Groot N.N."/>
        </authorList>
    </citation>
    <scope>NUCLEOTIDE SEQUENCE [LARGE SCALE GENOMIC DNA]</scope>
    <source>
        <strain evidence="2 3">DSM 28286</strain>
    </source>
</reference>
<accession>A0A1I5S4P6</accession>
<dbReference type="InterPro" id="IPR002938">
    <property type="entry name" value="FAD-bd"/>
</dbReference>
<gene>
    <name evidence="2" type="ORF">SAMN05444277_101584</name>
</gene>
<dbReference type="PANTHER" id="PTHR43747:SF1">
    <property type="entry name" value="SLR1998 PROTEIN"/>
    <property type="match status" value="1"/>
</dbReference>
<dbReference type="EMBL" id="FOXQ01000001">
    <property type="protein sequence ID" value="SFP65763.1"/>
    <property type="molecule type" value="Genomic_DNA"/>
</dbReference>
<dbReference type="Proteomes" id="UP000199031">
    <property type="component" value="Unassembled WGS sequence"/>
</dbReference>
<dbReference type="PANTHER" id="PTHR43747">
    <property type="entry name" value="FAD-BINDING PROTEIN"/>
    <property type="match status" value="1"/>
</dbReference>
<sequence length="422" mass="47572">MGWRFNIMNTEQVDVLIIGAGPAGTVAASIIHKAGYKVKIVEKMKFPRFVIGESLLPRCMEALEEAGFLEAVKAKGFQDKGGAKFVKNGKICDYSFDDQYTKGWTWTWQAPRADFDKTLADEVEKMGVPVSYETTVTAIDFDGSDSTTTVEYANGEKAQVKARFIVDGSGYGRVIPRLFKLDKPSNLEPRKAMFAHVTDEKRAMADEPNRITIIVHEFGVWIWVIPFSNGNTSIGFVGSPEFFEKFKGSNEEQFRAHIASQPYLSERFKDAELIFEPRILEAWSSTTEKFYGDGFVLTGNVTEFLDPVFSSGVTLATVSSQKAAKLVIKKLKGEDANWEEDYTKPMMQGVNTFRSYVMRWYDGTLDTIFFADNQDPLIKSMICSVLAGYVWDLDNPYVKDHDTALKKLANTITVRDMFKNKE</sequence>
<evidence type="ECO:0000313" key="3">
    <source>
        <dbReference type="Proteomes" id="UP000199031"/>
    </source>
</evidence>
<keyword evidence="3" id="KW-1185">Reference proteome</keyword>
<feature type="domain" description="FAD-binding" evidence="1">
    <location>
        <begin position="13"/>
        <end position="334"/>
    </location>
</feature>
<dbReference type="Gene3D" id="3.50.50.60">
    <property type="entry name" value="FAD/NAD(P)-binding domain"/>
    <property type="match status" value="1"/>
</dbReference>
<dbReference type="AlphaFoldDB" id="A0A1I5S4P6"/>
<dbReference type="InterPro" id="IPR050816">
    <property type="entry name" value="Flavin-dep_Halogenase_NPB"/>
</dbReference>
<dbReference type="Pfam" id="PF01494">
    <property type="entry name" value="FAD_binding_3"/>
    <property type="match status" value="1"/>
</dbReference>